<name>A0ABT4IH56_9EURY</name>
<sequence>MGDFLGDLKKGLNKSVEDLNKSVKTLEIQSKISSLKKDADAVYAEIGKRAVEESGPEKYGELGDKLQIILAEIRTEEEKLPADAAETKKTKTCPGCSAENPGDARFCSCCGEMFEDQNP</sequence>
<evidence type="ECO:0008006" key="3">
    <source>
        <dbReference type="Google" id="ProtNLM"/>
    </source>
</evidence>
<gene>
    <name evidence="1" type="ORF">O0S10_07555</name>
</gene>
<evidence type="ECO:0000313" key="2">
    <source>
        <dbReference type="Proteomes" id="UP001141422"/>
    </source>
</evidence>
<reference evidence="1" key="1">
    <citation type="submission" date="2022-12" db="EMBL/GenBank/DDBJ databases">
        <title>Isolation and characterisation of novel Methanocorpusculum spp. from native Australian herbivores indicates the genus is ancestrally host-associated.</title>
        <authorList>
            <person name="Volmer J.G."/>
            <person name="Soo R.M."/>
            <person name="Evans P.N."/>
            <person name="Hoedt E.C."/>
            <person name="Astorga Alsina A.L."/>
            <person name="Woodcroft B.J."/>
            <person name="Tyson G.W."/>
            <person name="Hugenholtz P."/>
            <person name="Morrison M."/>
        </authorList>
    </citation>
    <scope>NUCLEOTIDE SEQUENCE</scope>
    <source>
        <strain evidence="1">MG</strain>
    </source>
</reference>
<proteinExistence type="predicted"/>
<comment type="caution">
    <text evidence="1">The sequence shown here is derived from an EMBL/GenBank/DDBJ whole genome shotgun (WGS) entry which is preliminary data.</text>
</comment>
<accession>A0ABT4IH56</accession>
<organism evidence="1 2">
    <name type="scientific">Methanocorpusculum petauri</name>
    <dbReference type="NCBI Taxonomy" id="3002863"/>
    <lineage>
        <taxon>Archaea</taxon>
        <taxon>Methanobacteriati</taxon>
        <taxon>Methanobacteriota</taxon>
        <taxon>Stenosarchaea group</taxon>
        <taxon>Methanomicrobia</taxon>
        <taxon>Methanomicrobiales</taxon>
        <taxon>Methanocorpusculaceae</taxon>
        <taxon>Methanocorpusculum</taxon>
    </lineage>
</organism>
<keyword evidence="2" id="KW-1185">Reference proteome</keyword>
<protein>
    <recommendedName>
        <fullName evidence="3">Zinc ribbon domain-containing protein</fullName>
    </recommendedName>
</protein>
<dbReference type="RefSeq" id="WP_268925276.1">
    <property type="nucleotide sequence ID" value="NZ_JAPTGB010000015.1"/>
</dbReference>
<dbReference type="EMBL" id="JAPTGB010000015">
    <property type="protein sequence ID" value="MCZ0861080.1"/>
    <property type="molecule type" value="Genomic_DNA"/>
</dbReference>
<dbReference type="Proteomes" id="UP001141422">
    <property type="component" value="Unassembled WGS sequence"/>
</dbReference>
<evidence type="ECO:0000313" key="1">
    <source>
        <dbReference type="EMBL" id="MCZ0861080.1"/>
    </source>
</evidence>